<feature type="compositionally biased region" description="Basic and acidic residues" evidence="3">
    <location>
        <begin position="212"/>
        <end position="233"/>
    </location>
</feature>
<accession>A0A8H4ZF38</accession>
<dbReference type="InterPro" id="IPR040134">
    <property type="entry name" value="PSMD12/CSN4"/>
</dbReference>
<evidence type="ECO:0000256" key="3">
    <source>
        <dbReference type="SAM" id="MobiDB-lite"/>
    </source>
</evidence>
<dbReference type="PANTHER" id="PTHR10855:SF1">
    <property type="entry name" value="26S PROTEASOME NON-ATPASE REGULATORY SUBUNIT 12"/>
    <property type="match status" value="1"/>
</dbReference>
<dbReference type="PROSITE" id="PS50250">
    <property type="entry name" value="PCI"/>
    <property type="match status" value="1"/>
</dbReference>
<dbReference type="InterPro" id="IPR054559">
    <property type="entry name" value="PSMD12-CSN4-like_N"/>
</dbReference>
<organism evidence="5 6">
    <name type="scientific">Fusarium anthophilum</name>
    <dbReference type="NCBI Taxonomy" id="48485"/>
    <lineage>
        <taxon>Eukaryota</taxon>
        <taxon>Fungi</taxon>
        <taxon>Dikarya</taxon>
        <taxon>Ascomycota</taxon>
        <taxon>Pezizomycotina</taxon>
        <taxon>Sordariomycetes</taxon>
        <taxon>Hypocreomycetidae</taxon>
        <taxon>Hypocreales</taxon>
        <taxon>Nectriaceae</taxon>
        <taxon>Fusarium</taxon>
        <taxon>Fusarium fujikuroi species complex</taxon>
    </lineage>
</organism>
<dbReference type="Pfam" id="PF18098">
    <property type="entry name" value="RPN5_C"/>
    <property type="match status" value="1"/>
</dbReference>
<name>A0A8H4ZF38_9HYPO</name>
<dbReference type="GO" id="GO:0008541">
    <property type="term" value="C:proteasome regulatory particle, lid subcomplex"/>
    <property type="evidence" value="ECO:0007669"/>
    <property type="project" value="TreeGrafter"/>
</dbReference>
<gene>
    <name evidence="5" type="ORF">FANTH_7454</name>
</gene>
<dbReference type="SMART" id="SM00088">
    <property type="entry name" value="PINT"/>
    <property type="match status" value="1"/>
</dbReference>
<evidence type="ECO:0000259" key="4">
    <source>
        <dbReference type="PROSITE" id="PS50250"/>
    </source>
</evidence>
<dbReference type="Proteomes" id="UP000573603">
    <property type="component" value="Unassembled WGS sequence"/>
</dbReference>
<evidence type="ECO:0000313" key="6">
    <source>
        <dbReference type="Proteomes" id="UP000573603"/>
    </source>
</evidence>
<protein>
    <recommendedName>
        <fullName evidence="4">PCI domain-containing protein</fullName>
    </recommendedName>
</protein>
<dbReference type="GO" id="GO:0005737">
    <property type="term" value="C:cytoplasm"/>
    <property type="evidence" value="ECO:0007669"/>
    <property type="project" value="TreeGrafter"/>
</dbReference>
<dbReference type="AlphaFoldDB" id="A0A8H4ZF38"/>
<evidence type="ECO:0000256" key="2">
    <source>
        <dbReference type="ARBA" id="ARBA00022942"/>
    </source>
</evidence>
<keyword evidence="6" id="KW-1185">Reference proteome</keyword>
<dbReference type="GO" id="GO:0005634">
    <property type="term" value="C:nucleus"/>
    <property type="evidence" value="ECO:0007669"/>
    <property type="project" value="UniProtKB-ARBA"/>
</dbReference>
<keyword evidence="2" id="KW-0647">Proteasome</keyword>
<reference evidence="5 6" key="1">
    <citation type="journal article" date="2020" name="BMC Genomics">
        <title>Correction to: Identification and distribution of gene clusters required for synthesis of sphingolipid metabolism inhibitors in diverse species of the filamentous fungus Fusarium.</title>
        <authorList>
            <person name="Kim H.S."/>
            <person name="Lohmar J.M."/>
            <person name="Busman M."/>
            <person name="Brown D.W."/>
            <person name="Naumann T.A."/>
            <person name="Divon H.H."/>
            <person name="Lysoe E."/>
            <person name="Uhlig S."/>
            <person name="Proctor R.H."/>
        </authorList>
    </citation>
    <scope>NUCLEOTIDE SEQUENCE [LARGE SCALE GENOMIC DNA]</scope>
    <source>
        <strain evidence="5 6">NRRL 25214</strain>
    </source>
</reference>
<proteinExistence type="inferred from homology"/>
<dbReference type="Pfam" id="PF01399">
    <property type="entry name" value="PCI"/>
    <property type="match status" value="1"/>
</dbReference>
<dbReference type="EMBL" id="JABEVY010000166">
    <property type="protein sequence ID" value="KAF5245183.1"/>
    <property type="molecule type" value="Genomic_DNA"/>
</dbReference>
<comment type="caution">
    <text evidence="5">The sequence shown here is derived from an EMBL/GenBank/DDBJ whole genome shotgun (WGS) entry which is preliminary data.</text>
</comment>
<dbReference type="Gene3D" id="1.10.10.10">
    <property type="entry name" value="Winged helix-like DNA-binding domain superfamily/Winged helix DNA-binding domain"/>
    <property type="match status" value="1"/>
</dbReference>
<evidence type="ECO:0000313" key="5">
    <source>
        <dbReference type="EMBL" id="KAF5245183.1"/>
    </source>
</evidence>
<dbReference type="InterPro" id="IPR040896">
    <property type="entry name" value="RPN5_C"/>
</dbReference>
<dbReference type="SUPFAM" id="SSF46785">
    <property type="entry name" value="Winged helix' DNA-binding domain"/>
    <property type="match status" value="1"/>
</dbReference>
<evidence type="ECO:0000256" key="1">
    <source>
        <dbReference type="ARBA" id="ARBA00006397"/>
    </source>
</evidence>
<dbReference type="InterPro" id="IPR036388">
    <property type="entry name" value="WH-like_DNA-bd_sf"/>
</dbReference>
<feature type="domain" description="PCI" evidence="4">
    <location>
        <begin position="265"/>
        <end position="442"/>
    </location>
</feature>
<dbReference type="Pfam" id="PF22241">
    <property type="entry name" value="PSMD12-CSN4_N"/>
    <property type="match status" value="2"/>
</dbReference>
<feature type="region of interest" description="Disordered" evidence="3">
    <location>
        <begin position="212"/>
        <end position="242"/>
    </location>
</feature>
<dbReference type="FunFam" id="1.10.10.10:FF:000070">
    <property type="entry name" value="26S proteasome non-ATPase regulatory subunit 12"/>
    <property type="match status" value="1"/>
</dbReference>
<dbReference type="InterPro" id="IPR000717">
    <property type="entry name" value="PCI_dom"/>
</dbReference>
<sequence>MSDGVLKPEKDFSKEVDQQLPEAEKLAASGNLQGAIEKLAALEKQTRQASDLASTSRVLIAIVTLCKNAGDWSLLNDQTLVLSKKHSQLKQAITKMVQTVMGFLDDTPDLKTKLSVIETLRTVTEGKIFVEVERARVTKILSDIKKTQGDLKSATEILCELQVETFGSMDRREKTEFILAQVELCIESGDWTQAAILGRKISTRYLSRKPKKTAEQLEKEQKEREKKKARGEEVPEEKEDDTTDLKLRYYEQQIILAKHEEKYLDVCKHYRQVLDTEAVEEDPAKLRPVLQRIIYFVILAPYDNEQHDLLHRIHKDTRNSEVPAEAELLRLFTVHELMRWPEISKRFGPHLCSTDVFDAQPGQSSDDKAHQRWQDLRKRVIEHNVRVIAKYYTRIQMSRLTQLLDLAEDETEKYISELVTSKTVYAKIDRPARIVSFAKPRDADDVLNEWSHNMKSLLGLLERIDHLITKEEMMARIQPAK</sequence>
<comment type="similarity">
    <text evidence="1">Belongs to the proteasome subunit p55 family.</text>
</comment>
<dbReference type="PANTHER" id="PTHR10855">
    <property type="entry name" value="26S PROTEASOME NON-ATPASE REGULATORY SUBUNIT 12/COP9 SIGNALOSOME COMPLEX SUBUNIT 4"/>
    <property type="match status" value="1"/>
</dbReference>
<dbReference type="InterPro" id="IPR036390">
    <property type="entry name" value="WH_DNA-bd_sf"/>
</dbReference>